<evidence type="ECO:0000256" key="2">
    <source>
        <dbReference type="SAM" id="SignalP"/>
    </source>
</evidence>
<feature type="compositionally biased region" description="Low complexity" evidence="1">
    <location>
        <begin position="351"/>
        <end position="381"/>
    </location>
</feature>
<dbReference type="InterPro" id="IPR006311">
    <property type="entry name" value="TAT_signal"/>
</dbReference>
<sequence>MITMTRSRFLTGSLASIAVASAFTLAAPAANAADERGCGQPAVDAVYSTVVHDAVFRTVPAQSHNEWLWQRDVDDYSYEYTKLVSPASVETNWTRQVAGPTEYLWTRTVTDVPAVPAVPGTPATGHYDTVVTTPAVVITEWEYEHQVTHKLRWESEDWGAQNGQGNGWVKTGNTRETVVTPAVTTQVWVVDSPATPGTPAVPAITHDESVWSLSSPGGDWTGPADSRPGTSTTENETTDGDAPAGDGWSLVATRSFDAVYDTVWTTSAPAGYDPTGNSKVSGSHHEQTDATSAAAPAGDGWSEVADSETTIVDVPESKELVSDGWTEQVLLSPALPATAPCVDPPSDDPTTDPGTPTTDVPTGDTAGPQAAPAAETSSSATVLPETGNGVPPWMAPTGLLAMLAGAALIRFSRRHGVR</sequence>
<proteinExistence type="predicted"/>
<evidence type="ECO:0000256" key="1">
    <source>
        <dbReference type="SAM" id="MobiDB-lite"/>
    </source>
</evidence>
<comment type="caution">
    <text evidence="3">The sequence shown here is derived from an EMBL/GenBank/DDBJ whole genome shotgun (WGS) entry which is preliminary data.</text>
</comment>
<evidence type="ECO:0000313" key="3">
    <source>
        <dbReference type="EMBL" id="RNL78737.1"/>
    </source>
</evidence>
<dbReference type="Proteomes" id="UP000277094">
    <property type="component" value="Unassembled WGS sequence"/>
</dbReference>
<dbReference type="PROSITE" id="PS51318">
    <property type="entry name" value="TAT"/>
    <property type="match status" value="1"/>
</dbReference>
<feature type="region of interest" description="Disordered" evidence="1">
    <location>
        <begin position="336"/>
        <end position="389"/>
    </location>
</feature>
<feature type="signal peptide" evidence="2">
    <location>
        <begin position="1"/>
        <end position="32"/>
    </location>
</feature>
<keyword evidence="4" id="KW-1185">Reference proteome</keyword>
<feature type="region of interest" description="Disordered" evidence="1">
    <location>
        <begin position="210"/>
        <end position="247"/>
    </location>
</feature>
<organism evidence="3 4">
    <name type="scientific">Nocardioides marmorisolisilvae</name>
    <dbReference type="NCBI Taxonomy" id="1542737"/>
    <lineage>
        <taxon>Bacteria</taxon>
        <taxon>Bacillati</taxon>
        <taxon>Actinomycetota</taxon>
        <taxon>Actinomycetes</taxon>
        <taxon>Propionibacteriales</taxon>
        <taxon>Nocardioidaceae</taxon>
        <taxon>Nocardioides</taxon>
    </lineage>
</organism>
<gene>
    <name evidence="3" type="ORF">EFL95_06570</name>
</gene>
<keyword evidence="2" id="KW-0732">Signal</keyword>
<feature type="chain" id="PRO_5018171351" description="LPXTG cell wall anchor domain-containing protein" evidence="2">
    <location>
        <begin position="33"/>
        <end position="418"/>
    </location>
</feature>
<name>A0A3N0DSW6_9ACTN</name>
<dbReference type="EMBL" id="RJSG01000002">
    <property type="protein sequence ID" value="RNL78737.1"/>
    <property type="molecule type" value="Genomic_DNA"/>
</dbReference>
<reference evidence="3 4" key="1">
    <citation type="submission" date="2018-11" db="EMBL/GenBank/DDBJ databases">
        <authorList>
            <person name="Li F."/>
        </authorList>
    </citation>
    <scope>NUCLEOTIDE SEQUENCE [LARGE SCALE GENOMIC DNA]</scope>
    <source>
        <strain evidence="3 4">KIS18-7</strain>
    </source>
</reference>
<evidence type="ECO:0008006" key="5">
    <source>
        <dbReference type="Google" id="ProtNLM"/>
    </source>
</evidence>
<protein>
    <recommendedName>
        <fullName evidence="5">LPXTG cell wall anchor domain-containing protein</fullName>
    </recommendedName>
</protein>
<feature type="region of interest" description="Disordered" evidence="1">
    <location>
        <begin position="267"/>
        <end position="307"/>
    </location>
</feature>
<accession>A0A3N0DSW6</accession>
<dbReference type="AlphaFoldDB" id="A0A3N0DSW6"/>
<evidence type="ECO:0000313" key="4">
    <source>
        <dbReference type="Proteomes" id="UP000277094"/>
    </source>
</evidence>